<organism evidence="3 4">
    <name type="scientific">Achromobacter pulmonis</name>
    <dbReference type="NCBI Taxonomy" id="1389932"/>
    <lineage>
        <taxon>Bacteria</taxon>
        <taxon>Pseudomonadati</taxon>
        <taxon>Pseudomonadota</taxon>
        <taxon>Betaproteobacteria</taxon>
        <taxon>Burkholderiales</taxon>
        <taxon>Alcaligenaceae</taxon>
        <taxon>Achromobacter</taxon>
    </lineage>
</organism>
<dbReference type="PANTHER" id="PTHR42928">
    <property type="entry name" value="TRICARBOXYLATE-BINDING PROTEIN"/>
    <property type="match status" value="1"/>
</dbReference>
<dbReference type="RefSeq" id="WP_102773235.1">
    <property type="nucleotide sequence ID" value="NZ_POQS01000003.1"/>
</dbReference>
<comment type="caution">
    <text evidence="3">The sequence shown here is derived from an EMBL/GenBank/DDBJ whole genome shotgun (WGS) entry which is preliminary data.</text>
</comment>
<gene>
    <name evidence="3" type="ORF">C1I89_13285</name>
</gene>
<reference evidence="3 4" key="1">
    <citation type="submission" date="2018-01" db="EMBL/GenBank/DDBJ databases">
        <title>The draft genome of an aniline degradation strain ANB-1.</title>
        <authorList>
            <person name="Zhang L."/>
            <person name="Jiang J."/>
        </authorList>
    </citation>
    <scope>NUCLEOTIDE SEQUENCE [LARGE SCALE GENOMIC DNA]</scope>
    <source>
        <strain evidence="3 4">ANB-1</strain>
    </source>
</reference>
<protein>
    <recommendedName>
        <fullName evidence="5">Tripartite tricarboxylate transporter substrate binding protein</fullName>
    </recommendedName>
</protein>
<sequence length="335" mass="35359">MLKKPSRRHTLRAAMRALLAAGLIAAAPALAAQGASDYPARTVRLIVPFAAGGFSDSLSRLIGNALSEQWGQPVVVENRAGANGVIGTTAAARAPADGYTLLVTLDSHVSNNFLVKSLPYDTVRDFAPVVFLGAAPMVLLANPGFEADNVADVVRIAKARPNSINYGSLGSGSQIHMAARMLETAADIHMTPVPYKGGGPAVTDLMAGHIQLLFASITSSLPIVQQKRAKALAVVFPKRLAALPDVPTMAEQGYPSVEKVGFWFGIMAPAGTPAPIIEKLRTSVLDAAARPDVAARLAEMGLQIQPMGPAEFGDFVKSELARWAELVRRENIQPQ</sequence>
<comment type="similarity">
    <text evidence="1">Belongs to the UPF0065 (bug) family.</text>
</comment>
<dbReference type="PIRSF" id="PIRSF017082">
    <property type="entry name" value="YflP"/>
    <property type="match status" value="1"/>
</dbReference>
<name>A0A2N8KJ14_9BURK</name>
<dbReference type="PANTHER" id="PTHR42928:SF5">
    <property type="entry name" value="BLR1237 PROTEIN"/>
    <property type="match status" value="1"/>
</dbReference>
<keyword evidence="4" id="KW-1185">Reference proteome</keyword>
<dbReference type="Pfam" id="PF03401">
    <property type="entry name" value="TctC"/>
    <property type="match status" value="1"/>
</dbReference>
<dbReference type="SUPFAM" id="SSF53850">
    <property type="entry name" value="Periplasmic binding protein-like II"/>
    <property type="match status" value="1"/>
</dbReference>
<dbReference type="InterPro" id="IPR042100">
    <property type="entry name" value="Bug_dom1"/>
</dbReference>
<keyword evidence="2" id="KW-0732">Signal</keyword>
<accession>A0A2N8KJ14</accession>
<evidence type="ECO:0000256" key="1">
    <source>
        <dbReference type="ARBA" id="ARBA00006987"/>
    </source>
</evidence>
<dbReference type="Proteomes" id="UP000235994">
    <property type="component" value="Unassembled WGS sequence"/>
</dbReference>
<evidence type="ECO:0000313" key="3">
    <source>
        <dbReference type="EMBL" id="PND33449.1"/>
    </source>
</evidence>
<feature type="signal peptide" evidence="2">
    <location>
        <begin position="1"/>
        <end position="31"/>
    </location>
</feature>
<dbReference type="InterPro" id="IPR006311">
    <property type="entry name" value="TAT_signal"/>
</dbReference>
<dbReference type="AlphaFoldDB" id="A0A2N8KJ14"/>
<dbReference type="EMBL" id="POQS01000003">
    <property type="protein sequence ID" value="PND33449.1"/>
    <property type="molecule type" value="Genomic_DNA"/>
</dbReference>
<dbReference type="PROSITE" id="PS51318">
    <property type="entry name" value="TAT"/>
    <property type="match status" value="1"/>
</dbReference>
<dbReference type="Gene3D" id="3.40.190.150">
    <property type="entry name" value="Bordetella uptake gene, domain 1"/>
    <property type="match status" value="1"/>
</dbReference>
<evidence type="ECO:0000256" key="2">
    <source>
        <dbReference type="SAM" id="SignalP"/>
    </source>
</evidence>
<dbReference type="CDD" id="cd13578">
    <property type="entry name" value="PBP2_Bug27"/>
    <property type="match status" value="1"/>
</dbReference>
<evidence type="ECO:0000313" key="4">
    <source>
        <dbReference type="Proteomes" id="UP000235994"/>
    </source>
</evidence>
<dbReference type="InterPro" id="IPR005064">
    <property type="entry name" value="BUG"/>
</dbReference>
<feature type="chain" id="PRO_5014996515" description="Tripartite tricarboxylate transporter substrate binding protein" evidence="2">
    <location>
        <begin position="32"/>
        <end position="335"/>
    </location>
</feature>
<proteinExistence type="inferred from homology"/>
<dbReference type="Gene3D" id="3.40.190.10">
    <property type="entry name" value="Periplasmic binding protein-like II"/>
    <property type="match status" value="1"/>
</dbReference>
<evidence type="ECO:0008006" key="5">
    <source>
        <dbReference type="Google" id="ProtNLM"/>
    </source>
</evidence>